<keyword evidence="4" id="KW-0456">Lyase</keyword>
<reference evidence="8 9" key="1">
    <citation type="submission" date="2014-09" db="EMBL/GenBank/DDBJ databases">
        <title>Alistipes sp. 627, sp. nov., a novel member of the family Rikenellaceae isolated from human faeces.</title>
        <authorList>
            <person name="Shkoporov A.N."/>
            <person name="Chaplin A.V."/>
            <person name="Motuzova O.V."/>
            <person name="Kafarskaia L.I."/>
            <person name="Khokhlova E.V."/>
            <person name="Efimov B.A."/>
        </authorList>
    </citation>
    <scope>NUCLEOTIDE SEQUENCE [LARGE SCALE GENOMIC DNA]</scope>
    <source>
        <strain evidence="8 9">627</strain>
    </source>
</reference>
<dbReference type="RefSeq" id="WP_035474400.1">
    <property type="nucleotide sequence ID" value="NZ_JRGF01000022.1"/>
</dbReference>
<dbReference type="Pfam" id="PF01791">
    <property type="entry name" value="DeoC"/>
    <property type="match status" value="1"/>
</dbReference>
<evidence type="ECO:0000256" key="2">
    <source>
        <dbReference type="ARBA" id="ARBA00009473"/>
    </source>
</evidence>
<evidence type="ECO:0000313" key="9">
    <source>
        <dbReference type="Proteomes" id="UP000030889"/>
    </source>
</evidence>
<dbReference type="Proteomes" id="UP000030889">
    <property type="component" value="Unassembled WGS sequence"/>
</dbReference>
<dbReference type="Gene3D" id="3.20.20.70">
    <property type="entry name" value="Aldolase class I"/>
    <property type="match status" value="1"/>
</dbReference>
<dbReference type="PANTHER" id="PTHR10889:SF3">
    <property type="entry name" value="DEOXYRIBOSE-PHOSPHATE ALDOLASE"/>
    <property type="match status" value="1"/>
</dbReference>
<keyword evidence="9" id="KW-1185">Reference proteome</keyword>
<comment type="caution">
    <text evidence="8">The sequence shown here is derived from an EMBL/GenBank/DDBJ whole genome shotgun (WGS) entry which is preliminary data.</text>
</comment>
<comment type="similarity">
    <text evidence="2">Belongs to the DeoC/FbaB aldolase family. DeoC type 2 subfamily.</text>
</comment>
<accession>A0ABR4YGV7</accession>
<dbReference type="PANTHER" id="PTHR10889">
    <property type="entry name" value="DEOXYRIBOSE-PHOSPHATE ALDOLASE"/>
    <property type="match status" value="1"/>
</dbReference>
<evidence type="ECO:0000256" key="7">
    <source>
        <dbReference type="NCBIfam" id="TIGR00126"/>
    </source>
</evidence>
<evidence type="ECO:0000256" key="6">
    <source>
        <dbReference type="ARBA" id="ARBA00048791"/>
    </source>
</evidence>
<evidence type="ECO:0000256" key="1">
    <source>
        <dbReference type="ARBA" id="ARBA00004816"/>
    </source>
</evidence>
<evidence type="ECO:0000256" key="4">
    <source>
        <dbReference type="ARBA" id="ARBA00023239"/>
    </source>
</evidence>
<comment type="pathway">
    <text evidence="1">Carbohydrate degradation; 2-deoxy-D-ribose 1-phosphate degradation; D-glyceraldehyde 3-phosphate and acetaldehyde from 2-deoxy-alpha-D-ribose 1-phosphate: step 2/2.</text>
</comment>
<protein>
    <recommendedName>
        <fullName evidence="3 7">Deoxyribose-phosphate aldolase</fullName>
        <ecNumber evidence="3 7">4.1.2.4</ecNumber>
    </recommendedName>
</protein>
<evidence type="ECO:0000256" key="5">
    <source>
        <dbReference type="ARBA" id="ARBA00023270"/>
    </source>
</evidence>
<keyword evidence="5" id="KW-0704">Schiff base</keyword>
<dbReference type="InterPro" id="IPR013785">
    <property type="entry name" value="Aldolase_TIM"/>
</dbReference>
<dbReference type="EC" id="4.1.2.4" evidence="3 7"/>
<dbReference type="SUPFAM" id="SSF51569">
    <property type="entry name" value="Aldolase"/>
    <property type="match status" value="1"/>
</dbReference>
<dbReference type="InterPro" id="IPR011343">
    <property type="entry name" value="DeoC"/>
</dbReference>
<dbReference type="EMBL" id="JRGF01000022">
    <property type="protein sequence ID" value="KHE40525.1"/>
    <property type="molecule type" value="Genomic_DNA"/>
</dbReference>
<comment type="catalytic activity">
    <reaction evidence="6">
        <text>2-deoxy-D-ribose 5-phosphate = D-glyceraldehyde 3-phosphate + acetaldehyde</text>
        <dbReference type="Rhea" id="RHEA:12821"/>
        <dbReference type="ChEBI" id="CHEBI:15343"/>
        <dbReference type="ChEBI" id="CHEBI:59776"/>
        <dbReference type="ChEBI" id="CHEBI:62877"/>
        <dbReference type="EC" id="4.1.2.4"/>
    </reaction>
</comment>
<sequence>MDYSVLLQKYAPVASDSLVESVVAKARAEMDRNRNEEVYRFCFSALDLTTLSGSDSVRSVAEFVKKAVDVPVRFPGMPNVATVCVYPSFVDIAGLGVEGTNIGVTSVAGGFPAAQTYLEVKMLEVAMAVENGADEIDVVMNAGEMVEGEFDRLANDLELLCREAGQEVTFKVIIESGMLETPEDVYRASMLAILSGADFVKTSTGKSAYGATPKSAMVICNAIKDYYLQTGINVGIKLAGGIRTVDDAVLYYTIVENMLGREWLTPSLFRFGASAPLANALLSAVTGGTQSYF</sequence>
<dbReference type="PIRSF" id="PIRSF001357">
    <property type="entry name" value="DeoC"/>
    <property type="match status" value="1"/>
</dbReference>
<dbReference type="SMART" id="SM01133">
    <property type="entry name" value="DeoC"/>
    <property type="match status" value="1"/>
</dbReference>
<organism evidence="8 9">
    <name type="scientific">Alistipes inops</name>
    <dbReference type="NCBI Taxonomy" id="1501391"/>
    <lineage>
        <taxon>Bacteria</taxon>
        <taxon>Pseudomonadati</taxon>
        <taxon>Bacteroidota</taxon>
        <taxon>Bacteroidia</taxon>
        <taxon>Bacteroidales</taxon>
        <taxon>Rikenellaceae</taxon>
        <taxon>Alistipes</taxon>
    </lineage>
</organism>
<gene>
    <name evidence="8" type="ORF">LG35_09890</name>
</gene>
<dbReference type="NCBIfam" id="TIGR00126">
    <property type="entry name" value="deoC"/>
    <property type="match status" value="1"/>
</dbReference>
<proteinExistence type="inferred from homology"/>
<evidence type="ECO:0000313" key="8">
    <source>
        <dbReference type="EMBL" id="KHE40525.1"/>
    </source>
</evidence>
<dbReference type="InterPro" id="IPR002915">
    <property type="entry name" value="DeoC/FbaB/LacD_aldolase"/>
</dbReference>
<evidence type="ECO:0000256" key="3">
    <source>
        <dbReference type="ARBA" id="ARBA00012515"/>
    </source>
</evidence>
<name>A0ABR4YGV7_9BACT</name>